<protein>
    <submittedName>
        <fullName evidence="1">Uncharacterized protein</fullName>
    </submittedName>
</protein>
<comment type="caution">
    <text evidence="1">The sequence shown here is derived from an EMBL/GenBank/DDBJ whole genome shotgun (WGS) entry which is preliminary data.</text>
</comment>
<sequence>MTSTDDRTAESSDSDGQLLGASAGAFPNWRGLECVPVDSLLAVAVDDGIPVAWVPPADVLMELLAVRGHEARLDVLSRFEDIVLSACEEELAGCGDESMSEDVALAGRVIEAFRAGHREAAACLALLGSEETFYDVTHVPRSPAGLDALSRYLKEELLENNPAAGDNWLSKAVRKWRTDRSSYAGLSRKARFQQPPPGWGDGLDPQAVFLPLKSLYMPYWPTKGDPVPVNLSRHFVAHRPVLEHLNKGHCLIAVMLMASFFALKQTYCTDAQMDYAEPDYGNDE</sequence>
<dbReference type="RefSeq" id="WP_319167827.1">
    <property type="nucleotide sequence ID" value="NZ_JARAWP010000077.1"/>
</dbReference>
<dbReference type="EMBL" id="JARAWP010000077">
    <property type="protein sequence ID" value="MDX3026180.1"/>
    <property type="molecule type" value="Genomic_DNA"/>
</dbReference>
<dbReference type="Proteomes" id="UP001272987">
    <property type="component" value="Unassembled WGS sequence"/>
</dbReference>
<proteinExistence type="predicted"/>
<name>A0ABU4MDH1_9ACTN</name>
<accession>A0ABU4MDH1</accession>
<organism evidence="1 2">
    <name type="scientific">Streptomyces acidiscabies</name>
    <dbReference type="NCBI Taxonomy" id="42234"/>
    <lineage>
        <taxon>Bacteria</taxon>
        <taxon>Bacillati</taxon>
        <taxon>Actinomycetota</taxon>
        <taxon>Actinomycetes</taxon>
        <taxon>Kitasatosporales</taxon>
        <taxon>Streptomycetaceae</taxon>
        <taxon>Streptomyces</taxon>
    </lineage>
</organism>
<keyword evidence="2" id="KW-1185">Reference proteome</keyword>
<evidence type="ECO:0000313" key="2">
    <source>
        <dbReference type="Proteomes" id="UP001272987"/>
    </source>
</evidence>
<reference evidence="1 2" key="1">
    <citation type="journal article" date="2023" name="Microb. Genom.">
        <title>Mesoterricola silvestris gen. nov., sp. nov., Mesoterricola sediminis sp. nov., Geothrix oryzae sp. nov., Geothrix edaphica sp. nov., Geothrix rubra sp. nov., and Geothrix limicola sp. nov., six novel members of Acidobacteriota isolated from soils.</title>
        <authorList>
            <person name="Weisberg A.J."/>
            <person name="Pearce E."/>
            <person name="Kramer C.G."/>
            <person name="Chang J.H."/>
            <person name="Clarke C.R."/>
        </authorList>
    </citation>
    <scope>NUCLEOTIDE SEQUENCE [LARGE SCALE GENOMIC DNA]</scope>
    <source>
        <strain evidence="1 2">NB05-1H</strain>
    </source>
</reference>
<evidence type="ECO:0000313" key="1">
    <source>
        <dbReference type="EMBL" id="MDX3026180.1"/>
    </source>
</evidence>
<gene>
    <name evidence="1" type="ORF">PV666_51255</name>
</gene>